<evidence type="ECO:0000313" key="4">
    <source>
        <dbReference type="Proteomes" id="UP000000492"/>
    </source>
</evidence>
<dbReference type="eggNOG" id="ENOG5030HHD">
    <property type="taxonomic scope" value="Bacteria"/>
</dbReference>
<feature type="chain" id="PRO_5003369010" evidence="2">
    <location>
        <begin position="27"/>
        <end position="295"/>
    </location>
</feature>
<proteinExistence type="predicted"/>
<accession>F8DZE6</accession>
<dbReference type="AlphaFoldDB" id="F8DZE6"/>
<dbReference type="EMBL" id="CP002857">
    <property type="protein sequence ID" value="AEI09040.1"/>
    <property type="molecule type" value="Genomic_DNA"/>
</dbReference>
<dbReference type="RefSeq" id="WP_013888060.1">
    <property type="nucleotide sequence ID" value="NC_015673.1"/>
</dbReference>
<dbReference type="OrthoDB" id="9858119at2"/>
<dbReference type="Proteomes" id="UP000000492">
    <property type="component" value="Chromosome"/>
</dbReference>
<feature type="signal peptide" evidence="2">
    <location>
        <begin position="1"/>
        <end position="26"/>
    </location>
</feature>
<keyword evidence="2" id="KW-0732">Signal</keyword>
<feature type="compositionally biased region" description="Basic and acidic residues" evidence="1">
    <location>
        <begin position="276"/>
        <end position="295"/>
    </location>
</feature>
<feature type="region of interest" description="Disordered" evidence="1">
    <location>
        <begin position="261"/>
        <end position="295"/>
    </location>
</feature>
<organism evidence="3 4">
    <name type="scientific">Corynebacterium resistens (strain DSM 45100 / JCM 12819 / GTC 2026 / SICGH 158)</name>
    <dbReference type="NCBI Taxonomy" id="662755"/>
    <lineage>
        <taxon>Bacteria</taxon>
        <taxon>Bacillati</taxon>
        <taxon>Actinomycetota</taxon>
        <taxon>Actinomycetes</taxon>
        <taxon>Mycobacteriales</taxon>
        <taxon>Corynebacteriaceae</taxon>
        <taxon>Corynebacterium</taxon>
    </lineage>
</organism>
<reference evidence="3 4" key="1">
    <citation type="journal article" date="2012" name="BMC Genomics">
        <title>Complete genome sequence, lifestyle, and multi-drug resistance of the human pathogen Corynebacterium resistens DSM 45100 isolated from blood samples of a leukemia patient.</title>
        <authorList>
            <person name="Schroder J."/>
            <person name="Maus I."/>
            <person name="Meyer K."/>
            <person name="Wordemann S."/>
            <person name="Blom J."/>
            <person name="Jaenicke S."/>
            <person name="Schneider J."/>
            <person name="Trost E."/>
            <person name="Tauch A."/>
        </authorList>
    </citation>
    <scope>NUCLEOTIDE SEQUENCE [LARGE SCALE GENOMIC DNA]</scope>
    <source>
        <strain evidence="4">DSM 45100 / JCM 12819 / CCUG 50093 / GTC 2026 / SICGH 158</strain>
    </source>
</reference>
<sequence>MRKFTKVITAVATATAVGFAASPAGAAPATQEQEAKAEGLKAIVEQLTTAYESLTGPVKVTRDGKTKVLSVTYTNGSDKPQLCSGLALPYSEVKAEGLDQKGADEDREKTLKAFDTILGKGGSAVFGADAAGKPISAEGQAAAEQVFDLGLQAALGGGVPVKPKESVTWTMKLPEKQATGIVMCDGNILTGQKQKVNKGIEQDVLFDSVKEKLGSAGSVVDGSSKSPAAAGSFISSIPFLTKILEFLSGIFDFFKNLFNPKGEGSSSAKGSSDQKAPADKEAADKAPTEKDPAGK</sequence>
<dbReference type="STRING" id="662755.CRES_0683"/>
<dbReference type="HOGENOM" id="CLU_1097166_0_0_11"/>
<evidence type="ECO:0000256" key="1">
    <source>
        <dbReference type="SAM" id="MobiDB-lite"/>
    </source>
</evidence>
<dbReference type="KEGG" id="crd:CRES_0683"/>
<evidence type="ECO:0000256" key="2">
    <source>
        <dbReference type="SAM" id="SignalP"/>
    </source>
</evidence>
<protein>
    <submittedName>
        <fullName evidence="3">Secreted protein</fullName>
    </submittedName>
</protein>
<name>F8DZE6_CORRG</name>
<feature type="compositionally biased region" description="Low complexity" evidence="1">
    <location>
        <begin position="261"/>
        <end position="275"/>
    </location>
</feature>
<keyword evidence="4" id="KW-1185">Reference proteome</keyword>
<gene>
    <name evidence="3" type="ordered locus">CRES_0683</name>
</gene>
<evidence type="ECO:0000313" key="3">
    <source>
        <dbReference type="EMBL" id="AEI09040.1"/>
    </source>
</evidence>